<evidence type="ECO:0000313" key="1">
    <source>
        <dbReference type="EMBL" id="RCW98583.1"/>
    </source>
</evidence>
<dbReference type="RefSeq" id="WP_114412825.1">
    <property type="nucleotide sequence ID" value="NZ_QPJQ01000027.1"/>
</dbReference>
<dbReference type="InterPro" id="IPR011051">
    <property type="entry name" value="RmlC_Cupin_sf"/>
</dbReference>
<dbReference type="Proteomes" id="UP000253506">
    <property type="component" value="Unassembled WGS sequence"/>
</dbReference>
<name>A0A368ZS83_9GAMM</name>
<evidence type="ECO:0000313" key="2">
    <source>
        <dbReference type="Proteomes" id="UP000253506"/>
    </source>
</evidence>
<proteinExistence type="predicted"/>
<dbReference type="AlphaFoldDB" id="A0A368ZS83"/>
<sequence>MVNATAQNTSTPLDYSLGEASKRIIVHQQDDLLIIHDHLVQDVTPTRFYHNPVDTFLFLLKGEVYLQQYESSNVQNIAEEITLKKHQGIWLNANTINSVTLLTPRVELCLIRLSTSVNTKSTHPFEKISSGTVELQLGRNQIKVWPLWETEHGRIALELYPTKYNETLYYHKAATQYFLPLNGSAVFMSKSKTPTSCPSIGKVVPPKEAVAILNPGDQNSIVLSVMTKDYSEGRVHLLTRT</sequence>
<protein>
    <submittedName>
        <fullName evidence="1">Uncharacterized protein</fullName>
    </submittedName>
</protein>
<reference evidence="1 2" key="1">
    <citation type="submission" date="2018-07" db="EMBL/GenBank/DDBJ databases">
        <title>Genomic Encyclopedia of Type Strains, Phase III (KMG-III): the genomes of soil and plant-associated and newly described type strains.</title>
        <authorList>
            <person name="Whitman W."/>
        </authorList>
    </citation>
    <scope>NUCLEOTIDE SEQUENCE [LARGE SCALE GENOMIC DNA]</scope>
    <source>
        <strain evidence="1 2">CECT 7731</strain>
    </source>
</reference>
<organism evidence="1 2">
    <name type="scientific">Marinomonas foliarum</name>
    <dbReference type="NCBI Taxonomy" id="491950"/>
    <lineage>
        <taxon>Bacteria</taxon>
        <taxon>Pseudomonadati</taxon>
        <taxon>Pseudomonadota</taxon>
        <taxon>Gammaproteobacteria</taxon>
        <taxon>Oceanospirillales</taxon>
        <taxon>Oceanospirillaceae</taxon>
        <taxon>Marinomonas</taxon>
    </lineage>
</organism>
<comment type="caution">
    <text evidence="1">The sequence shown here is derived from an EMBL/GenBank/DDBJ whole genome shotgun (WGS) entry which is preliminary data.</text>
</comment>
<dbReference type="SUPFAM" id="SSF51182">
    <property type="entry name" value="RmlC-like cupins"/>
    <property type="match status" value="1"/>
</dbReference>
<dbReference type="EMBL" id="QPJQ01000027">
    <property type="protein sequence ID" value="RCW98583.1"/>
    <property type="molecule type" value="Genomic_DNA"/>
</dbReference>
<gene>
    <name evidence="1" type="ORF">DFP77_12752</name>
</gene>
<accession>A0A368ZS83</accession>